<feature type="region of interest" description="Disordered" evidence="2">
    <location>
        <begin position="246"/>
        <end position="285"/>
    </location>
</feature>
<keyword evidence="4" id="KW-1185">Reference proteome</keyword>
<reference evidence="3 4" key="1">
    <citation type="submission" date="2024-04" db="EMBL/GenBank/DDBJ databases">
        <title>Tritrichomonas musculus Genome.</title>
        <authorList>
            <person name="Alves-Ferreira E."/>
            <person name="Grigg M."/>
            <person name="Lorenzi H."/>
            <person name="Galac M."/>
        </authorList>
    </citation>
    <scope>NUCLEOTIDE SEQUENCE [LARGE SCALE GENOMIC DNA]</scope>
    <source>
        <strain evidence="3 4">EAF2021</strain>
    </source>
</reference>
<evidence type="ECO:0000256" key="1">
    <source>
        <dbReference type="SAM" id="Coils"/>
    </source>
</evidence>
<dbReference type="Proteomes" id="UP001470230">
    <property type="component" value="Unassembled WGS sequence"/>
</dbReference>
<feature type="coiled-coil region" evidence="1">
    <location>
        <begin position="87"/>
        <end position="121"/>
    </location>
</feature>
<dbReference type="EMBL" id="JAPFFF010000009">
    <property type="protein sequence ID" value="KAK8882871.1"/>
    <property type="molecule type" value="Genomic_DNA"/>
</dbReference>
<sequence length="523" mass="61438">MKRDPSPPDTNILIANFNRELNEVKEVGKDFKGEQRQFFNSIIMRLENNNNVFSDLCEEHTQLRKKLNELIEIKRANPCEPDLQKALKHVNHEVHLLKKQIDNLKHNKEAAISRQKELELILHNFQQAAVCKHPEEEKIQELKNKLFNANIKNSETKHLLKMYAAIIYQFDRQQMIWNPLVQKVQVEIEQRNRDISSLYLINRDSKFSKNAAQTEYYRTENQFSTQKQQRDRQLEKKQRQLMQITNEKYLGSESENRNSRPQPSIGSQPSQLRNKLNKAAREKKEMRYREAQAIYDKVRDAFGTNDPKVITGFFEDKRKTSEELNRQIEELKQAQAKTQKAIDLKKRKIEEQEFTTAKGVGANRMLTEGRKILSKNKVNLAQCEREIEAFKTHQTEIIKGITHLVEVLQLVTQEDEEVPDNYNDIIDWVKAKAKTVKEANESEDTDFISFTNKHEFINMTKSEVDMKQVDSTKRTQKRILDPLKRQIKDKGDMSNRVLDRKAVKLMSIKTVQAAKQANVKRPR</sequence>
<proteinExistence type="predicted"/>
<evidence type="ECO:0000313" key="4">
    <source>
        <dbReference type="Proteomes" id="UP001470230"/>
    </source>
</evidence>
<evidence type="ECO:0000313" key="3">
    <source>
        <dbReference type="EMBL" id="KAK8882871.1"/>
    </source>
</evidence>
<name>A0ABR2JVU1_9EUKA</name>
<gene>
    <name evidence="3" type="ORF">M9Y10_045515</name>
</gene>
<evidence type="ECO:0000256" key="2">
    <source>
        <dbReference type="SAM" id="MobiDB-lite"/>
    </source>
</evidence>
<accession>A0ABR2JVU1</accession>
<feature type="coiled-coil region" evidence="1">
    <location>
        <begin position="314"/>
        <end position="348"/>
    </location>
</feature>
<dbReference type="PANTHER" id="PTHR46518:SF1">
    <property type="entry name" value="OUTER DYNEIN ARM-DOCKING COMPLEX SUBUNIT 3"/>
    <property type="match status" value="1"/>
</dbReference>
<protein>
    <submittedName>
        <fullName evidence="3">Uncharacterized protein</fullName>
    </submittedName>
</protein>
<organism evidence="3 4">
    <name type="scientific">Tritrichomonas musculus</name>
    <dbReference type="NCBI Taxonomy" id="1915356"/>
    <lineage>
        <taxon>Eukaryota</taxon>
        <taxon>Metamonada</taxon>
        <taxon>Parabasalia</taxon>
        <taxon>Tritrichomonadida</taxon>
        <taxon>Tritrichomonadidae</taxon>
        <taxon>Tritrichomonas</taxon>
    </lineage>
</organism>
<feature type="compositionally biased region" description="Polar residues" evidence="2">
    <location>
        <begin position="259"/>
        <end position="274"/>
    </location>
</feature>
<comment type="caution">
    <text evidence="3">The sequence shown here is derived from an EMBL/GenBank/DDBJ whole genome shotgun (WGS) entry which is preliminary data.</text>
</comment>
<feature type="region of interest" description="Disordered" evidence="2">
    <location>
        <begin position="218"/>
        <end position="237"/>
    </location>
</feature>
<keyword evidence="1" id="KW-0175">Coiled coil</keyword>
<dbReference type="InterPro" id="IPR033192">
    <property type="entry name" value="ODAD3"/>
</dbReference>
<dbReference type="PANTHER" id="PTHR46518">
    <property type="entry name" value="COILED-COIL DOMAIN-CONTAINING PROTEIN 151"/>
    <property type="match status" value="1"/>
</dbReference>
<feature type="compositionally biased region" description="Basic and acidic residues" evidence="2">
    <location>
        <begin position="228"/>
        <end position="237"/>
    </location>
</feature>